<organism evidence="1 2">
    <name type="scientific">Peribacillus huizhouensis</name>
    <dbReference type="NCBI Taxonomy" id="1501239"/>
    <lineage>
        <taxon>Bacteria</taxon>
        <taxon>Bacillati</taxon>
        <taxon>Bacillota</taxon>
        <taxon>Bacilli</taxon>
        <taxon>Bacillales</taxon>
        <taxon>Bacillaceae</taxon>
        <taxon>Peribacillus</taxon>
    </lineage>
</organism>
<evidence type="ECO:0000313" key="1">
    <source>
        <dbReference type="EMBL" id="MBA9028049.1"/>
    </source>
</evidence>
<name>A0ABR6CSP3_9BACI</name>
<comment type="caution">
    <text evidence="1">The sequence shown here is derived from an EMBL/GenBank/DDBJ whole genome shotgun (WGS) entry which is preliminary data.</text>
</comment>
<evidence type="ECO:0000313" key="2">
    <source>
        <dbReference type="Proteomes" id="UP000626697"/>
    </source>
</evidence>
<proteinExistence type="predicted"/>
<reference evidence="1 2" key="1">
    <citation type="submission" date="2020-08" db="EMBL/GenBank/DDBJ databases">
        <title>Genomic Encyclopedia of Type Strains, Phase IV (KMG-IV): sequencing the most valuable type-strain genomes for metagenomic binning, comparative biology and taxonomic classification.</title>
        <authorList>
            <person name="Goeker M."/>
        </authorList>
    </citation>
    <scope>NUCLEOTIDE SEQUENCE [LARGE SCALE GENOMIC DNA]</scope>
    <source>
        <strain evidence="1 2">DSM 105481</strain>
    </source>
</reference>
<protein>
    <submittedName>
        <fullName evidence="1">Uncharacterized protein</fullName>
    </submittedName>
</protein>
<dbReference type="EMBL" id="JACJHX010000011">
    <property type="protein sequence ID" value="MBA9028049.1"/>
    <property type="molecule type" value="Genomic_DNA"/>
</dbReference>
<sequence>MDLDIISIEELSLEVEREKICIKYEEQDNLDLQKVSKRL</sequence>
<accession>A0ABR6CSP3</accession>
<keyword evidence="2" id="KW-1185">Reference proteome</keyword>
<dbReference type="Proteomes" id="UP000626697">
    <property type="component" value="Unassembled WGS sequence"/>
</dbReference>
<gene>
    <name evidence="1" type="ORF">HNP81_003363</name>
</gene>